<dbReference type="InterPro" id="IPR011009">
    <property type="entry name" value="Kinase-like_dom_sf"/>
</dbReference>
<dbReference type="Pfam" id="PF01636">
    <property type="entry name" value="APH"/>
    <property type="match status" value="1"/>
</dbReference>
<gene>
    <name evidence="17" type="ORF">BJ972_002069</name>
    <name evidence="18" type="ORF">ESP50_03385</name>
</gene>
<keyword evidence="11" id="KW-0320">Glycogen biosynthesis</keyword>
<evidence type="ECO:0000259" key="16">
    <source>
        <dbReference type="Pfam" id="PF18085"/>
    </source>
</evidence>
<comment type="similarity">
    <text evidence="2">Belongs to the aminoglycoside phosphotransferase family.</text>
</comment>
<dbReference type="UniPathway" id="UPA00164"/>
<feature type="domain" description="Maltokinase N-terminal cap" evidence="16">
    <location>
        <begin position="11"/>
        <end position="93"/>
    </location>
</feature>
<evidence type="ECO:0000256" key="13">
    <source>
        <dbReference type="ARBA" id="ARBA00031251"/>
    </source>
</evidence>
<keyword evidence="8" id="KW-0547">Nucleotide-binding</keyword>
<dbReference type="Proteomes" id="UP000292686">
    <property type="component" value="Unassembled WGS sequence"/>
</dbReference>
<evidence type="ECO:0000256" key="7">
    <source>
        <dbReference type="ARBA" id="ARBA00022679"/>
    </source>
</evidence>
<keyword evidence="10" id="KW-0067">ATP-binding</keyword>
<dbReference type="InterPro" id="IPR040999">
    <property type="entry name" value="Mak_N_cap"/>
</dbReference>
<dbReference type="GO" id="GO:0005524">
    <property type="term" value="F:ATP binding"/>
    <property type="evidence" value="ECO:0007669"/>
    <property type="project" value="UniProtKB-KW"/>
</dbReference>
<dbReference type="GO" id="GO:0016301">
    <property type="term" value="F:kinase activity"/>
    <property type="evidence" value="ECO:0007669"/>
    <property type="project" value="UniProtKB-KW"/>
</dbReference>
<comment type="pathway">
    <text evidence="1">Glycan biosynthesis; glycogen biosynthesis.</text>
</comment>
<dbReference type="Pfam" id="PF18085">
    <property type="entry name" value="Mak_N_cap"/>
    <property type="match status" value="1"/>
</dbReference>
<comment type="catalytic activity">
    <reaction evidence="14">
        <text>D-maltose + ATP = alpha-maltose 1-phosphate + ADP + H(+)</text>
        <dbReference type="Rhea" id="RHEA:31915"/>
        <dbReference type="ChEBI" id="CHEBI:15378"/>
        <dbReference type="ChEBI" id="CHEBI:17306"/>
        <dbReference type="ChEBI" id="CHEBI:30616"/>
        <dbReference type="ChEBI" id="CHEBI:63576"/>
        <dbReference type="ChEBI" id="CHEBI:456216"/>
        <dbReference type="EC" id="2.7.1.175"/>
    </reaction>
</comment>
<keyword evidence="7 18" id="KW-0808">Transferase</keyword>
<keyword evidence="19" id="KW-1185">Reference proteome</keyword>
<organism evidence="18 19">
    <name type="scientific">Agromyces atrinae</name>
    <dbReference type="NCBI Taxonomy" id="592376"/>
    <lineage>
        <taxon>Bacteria</taxon>
        <taxon>Bacillati</taxon>
        <taxon>Actinomycetota</taxon>
        <taxon>Actinomycetes</taxon>
        <taxon>Micrococcales</taxon>
        <taxon>Microbacteriaceae</taxon>
        <taxon>Agromyces</taxon>
    </lineage>
</organism>
<evidence type="ECO:0000256" key="2">
    <source>
        <dbReference type="ARBA" id="ARBA00006219"/>
    </source>
</evidence>
<evidence type="ECO:0000256" key="12">
    <source>
        <dbReference type="ARBA" id="ARBA00023277"/>
    </source>
</evidence>
<dbReference type="EMBL" id="SDPM01000001">
    <property type="protein sequence ID" value="RXZ88236.1"/>
    <property type="molecule type" value="Genomic_DNA"/>
</dbReference>
<evidence type="ECO:0000256" key="9">
    <source>
        <dbReference type="ARBA" id="ARBA00022777"/>
    </source>
</evidence>
<evidence type="ECO:0000256" key="6">
    <source>
        <dbReference type="ARBA" id="ARBA00022600"/>
    </source>
</evidence>
<dbReference type="AlphaFoldDB" id="A0A4V1R2T1"/>
<evidence type="ECO:0000256" key="14">
    <source>
        <dbReference type="ARBA" id="ARBA00049067"/>
    </source>
</evidence>
<dbReference type="RefSeq" id="WP_129172500.1">
    <property type="nucleotide sequence ID" value="NZ_JACCBI010000001.1"/>
</dbReference>
<name>A0A4V1R2T1_9MICO</name>
<comment type="caution">
    <text evidence="18">The sequence shown here is derived from an EMBL/GenBank/DDBJ whole genome shotgun (WGS) entry which is preliminary data.</text>
</comment>
<feature type="domain" description="Aminoglycoside phosphotransferase" evidence="15">
    <location>
        <begin position="205"/>
        <end position="343"/>
    </location>
</feature>
<dbReference type="OrthoDB" id="3787729at2"/>
<evidence type="ECO:0000313" key="17">
    <source>
        <dbReference type="EMBL" id="NYD67550.1"/>
    </source>
</evidence>
<dbReference type="GO" id="GO:0005978">
    <property type="term" value="P:glycogen biosynthetic process"/>
    <property type="evidence" value="ECO:0007669"/>
    <property type="project" value="UniProtKB-UniPathway"/>
</dbReference>
<evidence type="ECO:0000256" key="5">
    <source>
        <dbReference type="ARBA" id="ARBA00013882"/>
    </source>
</evidence>
<keyword evidence="12" id="KW-0119">Carbohydrate metabolism</keyword>
<evidence type="ECO:0000313" key="18">
    <source>
        <dbReference type="EMBL" id="RXZ88236.1"/>
    </source>
</evidence>
<sequence>MNSTLALVSEWISGQRWFAGKGRHPSLRLLGEWELPGVTEPGVSASSLLVMDDAPEPAVLYQIPVVRRPSPLFGSRVIGQLHSGEFLIDGVHDPVWTYALISMILGERDAIPLGVAATGRHSPADEGRPIPRPEDVTAHVLAGEQSNTSIIFEFATGVPVIAKVYRQLHHGDNPDVVLQSALAEAGSPHVPLSVGDIRGEWDDVGRASGRADGHLVFAQEFLDGAPDAWRVALVAAESEVDFVDSARSLGATTALVHQTLARVLPTRRPDAVDLEERAALWARRLDACVAEVPALGEYRAGIERVHAAAVRVPWSDLQRIHGDYHLGQVLFAPDRGWVLLDFEGEPLRPMTERDQPDLVHRDVAGMLRSFDYVAGSLALTSASHSAPHLRQWASRARKAFLDGYIRVSGNDLRANRVLLDAFELDKAIYEAVYEHRNRPDWESIPLGGVARLLSHGRISVPRT</sequence>
<dbReference type="Gene3D" id="3.90.1200.10">
    <property type="match status" value="1"/>
</dbReference>
<dbReference type="EMBL" id="JACCBI010000001">
    <property type="protein sequence ID" value="NYD67550.1"/>
    <property type="molecule type" value="Genomic_DNA"/>
</dbReference>
<evidence type="ECO:0000256" key="10">
    <source>
        <dbReference type="ARBA" id="ARBA00022840"/>
    </source>
</evidence>
<protein>
    <recommendedName>
        <fullName evidence="5">Maltokinase</fullName>
        <ecNumber evidence="4">2.7.1.175</ecNumber>
    </recommendedName>
    <alternativeName>
        <fullName evidence="13">Maltose-1-phosphate synthase</fullName>
    </alternativeName>
</protein>
<keyword evidence="6" id="KW-0321">Glycogen metabolism</keyword>
<evidence type="ECO:0000256" key="3">
    <source>
        <dbReference type="ARBA" id="ARBA00011245"/>
    </source>
</evidence>
<reference evidence="17 20" key="2">
    <citation type="submission" date="2020-07" db="EMBL/GenBank/DDBJ databases">
        <title>Sequencing the genomes of 1000 actinobacteria strains.</title>
        <authorList>
            <person name="Klenk H.-P."/>
        </authorList>
    </citation>
    <scope>NUCLEOTIDE SEQUENCE [LARGE SCALE GENOMIC DNA]</scope>
    <source>
        <strain evidence="17 20">DSM 23870</strain>
    </source>
</reference>
<reference evidence="18 19" key="1">
    <citation type="submission" date="2019-01" db="EMBL/GenBank/DDBJ databases">
        <title>Agromyces.</title>
        <authorList>
            <person name="Li J."/>
        </authorList>
    </citation>
    <scope>NUCLEOTIDE SEQUENCE [LARGE SCALE GENOMIC DNA]</scope>
    <source>
        <strain evidence="18 19">DSM 23870</strain>
    </source>
</reference>
<keyword evidence="9" id="KW-0418">Kinase</keyword>
<dbReference type="InterPro" id="IPR002575">
    <property type="entry name" value="Aminoglycoside_PTrfase"/>
</dbReference>
<dbReference type="Proteomes" id="UP000581087">
    <property type="component" value="Unassembled WGS sequence"/>
</dbReference>
<dbReference type="EC" id="2.7.1.175" evidence="4"/>
<evidence type="ECO:0000256" key="4">
    <source>
        <dbReference type="ARBA" id="ARBA00011962"/>
    </source>
</evidence>
<evidence type="ECO:0000256" key="1">
    <source>
        <dbReference type="ARBA" id="ARBA00004964"/>
    </source>
</evidence>
<evidence type="ECO:0000313" key="20">
    <source>
        <dbReference type="Proteomes" id="UP000581087"/>
    </source>
</evidence>
<evidence type="ECO:0000256" key="11">
    <source>
        <dbReference type="ARBA" id="ARBA00023056"/>
    </source>
</evidence>
<evidence type="ECO:0000256" key="8">
    <source>
        <dbReference type="ARBA" id="ARBA00022741"/>
    </source>
</evidence>
<proteinExistence type="inferred from homology"/>
<comment type="subunit">
    <text evidence="3">Monomer.</text>
</comment>
<evidence type="ECO:0000313" key="19">
    <source>
        <dbReference type="Proteomes" id="UP000292686"/>
    </source>
</evidence>
<accession>A0A4V1R2T1</accession>
<evidence type="ECO:0000259" key="15">
    <source>
        <dbReference type="Pfam" id="PF01636"/>
    </source>
</evidence>
<dbReference type="SUPFAM" id="SSF56112">
    <property type="entry name" value="Protein kinase-like (PK-like)"/>
    <property type="match status" value="1"/>
</dbReference>